<evidence type="ECO:0000256" key="4">
    <source>
        <dbReference type="ARBA" id="ARBA00022692"/>
    </source>
</evidence>
<feature type="compositionally biased region" description="Basic and acidic residues" evidence="10">
    <location>
        <begin position="885"/>
        <end position="899"/>
    </location>
</feature>
<keyword evidence="6" id="KW-0067">ATP-binding</keyword>
<evidence type="ECO:0000256" key="10">
    <source>
        <dbReference type="SAM" id="MobiDB-lite"/>
    </source>
</evidence>
<evidence type="ECO:0000256" key="5">
    <source>
        <dbReference type="ARBA" id="ARBA00022741"/>
    </source>
</evidence>
<dbReference type="InterPro" id="IPR003439">
    <property type="entry name" value="ABC_transporter-like_ATP-bd"/>
</dbReference>
<protein>
    <submittedName>
        <fullName evidence="14">Uncharacterized protein</fullName>
    </submittedName>
</protein>
<dbReference type="GO" id="GO:0005524">
    <property type="term" value="F:ATP binding"/>
    <property type="evidence" value="ECO:0007669"/>
    <property type="project" value="UniProtKB-KW"/>
</dbReference>
<dbReference type="CDD" id="cd18579">
    <property type="entry name" value="ABC_6TM_ABCC_D1"/>
    <property type="match status" value="1"/>
</dbReference>
<evidence type="ECO:0000256" key="6">
    <source>
        <dbReference type="ARBA" id="ARBA00022840"/>
    </source>
</evidence>
<keyword evidence="4 11" id="KW-0812">Transmembrane</keyword>
<dbReference type="InterPro" id="IPR011527">
    <property type="entry name" value="ABC1_TM_dom"/>
</dbReference>
<name>A0AAN8N972_9PEZI</name>
<feature type="transmembrane region" description="Helical" evidence="11">
    <location>
        <begin position="1141"/>
        <end position="1162"/>
    </location>
</feature>
<evidence type="ECO:0000313" key="14">
    <source>
        <dbReference type="EMBL" id="KAK6351860.1"/>
    </source>
</evidence>
<reference evidence="14 15" key="1">
    <citation type="submission" date="2019-10" db="EMBL/GenBank/DDBJ databases">
        <authorList>
            <person name="Palmer J.M."/>
        </authorList>
    </citation>
    <scope>NUCLEOTIDE SEQUENCE [LARGE SCALE GENOMIC DNA]</scope>
    <source>
        <strain evidence="14 15">TWF718</strain>
    </source>
</reference>
<dbReference type="SMART" id="SM00382">
    <property type="entry name" value="AAA"/>
    <property type="match status" value="2"/>
</dbReference>
<gene>
    <name evidence="14" type="ORF">TWF718_005005</name>
</gene>
<evidence type="ECO:0000256" key="8">
    <source>
        <dbReference type="ARBA" id="ARBA00023136"/>
    </source>
</evidence>
<dbReference type="PROSITE" id="PS50893">
    <property type="entry name" value="ABC_TRANSPORTER_2"/>
    <property type="match status" value="2"/>
</dbReference>
<feature type="domain" description="ABC transporter" evidence="12">
    <location>
        <begin position="632"/>
        <end position="860"/>
    </location>
</feature>
<evidence type="ECO:0000256" key="9">
    <source>
        <dbReference type="ARBA" id="ARBA00023180"/>
    </source>
</evidence>
<feature type="region of interest" description="Disordered" evidence="10">
    <location>
        <begin position="874"/>
        <end position="899"/>
    </location>
</feature>
<dbReference type="InterPro" id="IPR003593">
    <property type="entry name" value="AAA+_ATPase"/>
</dbReference>
<evidence type="ECO:0000256" key="1">
    <source>
        <dbReference type="ARBA" id="ARBA00004651"/>
    </source>
</evidence>
<keyword evidence="5" id="KW-0547">Nucleotide-binding</keyword>
<keyword evidence="8 11" id="KW-0472">Membrane</keyword>
<feature type="transmembrane region" description="Helical" evidence="11">
    <location>
        <begin position="327"/>
        <end position="350"/>
    </location>
</feature>
<dbReference type="GO" id="GO:0005886">
    <property type="term" value="C:plasma membrane"/>
    <property type="evidence" value="ECO:0007669"/>
    <property type="project" value="UniProtKB-SubCell"/>
</dbReference>
<dbReference type="PROSITE" id="PS50929">
    <property type="entry name" value="ABC_TM1F"/>
    <property type="match status" value="2"/>
</dbReference>
<evidence type="ECO:0000256" key="7">
    <source>
        <dbReference type="ARBA" id="ARBA00022989"/>
    </source>
</evidence>
<dbReference type="EMBL" id="JAVHNR010000002">
    <property type="protein sequence ID" value="KAK6351860.1"/>
    <property type="molecule type" value="Genomic_DNA"/>
</dbReference>
<dbReference type="Gene3D" id="1.20.1560.10">
    <property type="entry name" value="ABC transporter type 1, transmembrane domain"/>
    <property type="match status" value="2"/>
</dbReference>
<dbReference type="FunFam" id="1.20.1560.10:FF:000066">
    <property type="entry name" value="ABC multidrug transporter (Eurofung)"/>
    <property type="match status" value="1"/>
</dbReference>
<dbReference type="CDD" id="cd03250">
    <property type="entry name" value="ABCC_MRP_domain1"/>
    <property type="match status" value="1"/>
</dbReference>
<dbReference type="CDD" id="cd03244">
    <property type="entry name" value="ABCC_MRP_domain2"/>
    <property type="match status" value="1"/>
</dbReference>
<feature type="domain" description="ABC transporter" evidence="12">
    <location>
        <begin position="1237"/>
        <end position="1466"/>
    </location>
</feature>
<evidence type="ECO:0000259" key="12">
    <source>
        <dbReference type="PROSITE" id="PS50893"/>
    </source>
</evidence>
<sequence>MSNINTRNITLALSSEICSGAIADASFGPAIKGCRDGFDFTFAFEQYFFAIVPSILGLVLATARVGVLIRRKPVVGGRKLKGAKLFGTGFFVFLQLFLLVIWSAFSQASPVRAQAIAAASVSFVGAVAFSVLSYYEHHRSYRPSWLLTAYLALTLLPDATILRTLFLSPYTFSLAVRVVSSVAFAAKISIILLESVAKKSINNERNECGRSPERFTSPFSQMLYLWLNGLIKHGFNHVLKLDDLFQVEQEMKTEELDERFWKIWDKGSSRGNPKLGWALISALKFPLLLAAIPRLVLIIFIFCQPLLLETFLGYLKDPEERKNAKIGQAMIGAYALVYTGMAITSAFYWYRNIRFITMLRGILMSVVYRKTTQLSITATNASDSVTVMSGDVENLVRGLREVHELWAAVTQIGIATWLLARQLGVACIGPLVVCFVSAFIMGATSGRAKRYQLEWMGELQKRTGITSSIMGSLKGIKMLGLGTKLTDLVQRLRVDEVAASKKIRILAVYSSTLAYFPMMLSPVVTFAIYLAVALRSHATLDAQRMFTSLSLLMLITQPLFGVFLDIFEFMSSMGCLERIEVFLKKETKSDHRLFSFERPLGTILNQTSDADIELEQFITQRVETFDGEDASLEVRDASFGWKKGETPVINDVSFTADTGSLVMICGPVACGKSTLLKSLLGETVGLKGFVRLSTDSIGYCDQVPWLMGVSIKDNITGFSRFNPALYNEVLHACDLGPDLSVFPKGDNTLVGSKGITLSGGQKQRVALARALYAQKRLIILDDVFSGLDVHTQSKVFSRVFGKQGLLRKSRTTVVLATHAVNLLQHADKVIVLGDNGIIAEQGSFSELIATEGGYVKEASKILEESAVEISIEHRDDEFSTPPKQMEQKSTEASTDPKRQSGDWSLYSYFFSRVGTKITVAFVILEVLWAFFSAFPTLWLKWWSDVNERAPNQQAGLYIGVYAVLQIAGLCSTALLTWCCCDIMARKSGIEFHRVLLNTVMRAPMAFISKTEVGSLVNRFTQDLGLIDRQLPIAIMCCASNLFIVVAQAALISSASAYIAISFPVLILAFYLIQKYYLRTSRQLRLLDLEAKAPVYTIFLESLEGLSTIRAFSWQPSFISKSHELIDTAQSPFYLLALIQKWLTLVLDLVTAGLAVLVVGIAVATRETVSVGFTGVALTQIMGFTEYMKMFMLFWTQMETSLGAISRIREFSEETPKEGNPEEESGVVPAGWPVDGIIQIQGITAGYDERMVLKEVGISISAGERFGICGRTGSGKSSLTLALLRMMELRTGSIFIDGIDISTISRERIRAEINVISQEPFFFSGTIRNNLDPYGAATDEEMTSALRKCQLGDIISGEKTLDDEFTPDTLSHGQKQLFCLARALLRKSKIVVLDEATSGVDKDTDEMMQQVIREEMEDKTVIAIAHRLETIMDFDRVAVMEDGRVVEVGEPRALLEQDSKFKRLVDAM</sequence>
<feature type="transmembrane region" description="Helical" evidence="11">
    <location>
        <begin position="1168"/>
        <end position="1187"/>
    </location>
</feature>
<dbReference type="FunFam" id="1.20.1560.10:FF:000055">
    <property type="entry name" value="ABC multidrug transporter (Eurofung)"/>
    <property type="match status" value="1"/>
</dbReference>
<feature type="transmembrane region" description="Helical" evidence="11">
    <location>
        <begin position="85"/>
        <end position="105"/>
    </location>
</feature>
<comment type="caution">
    <text evidence="14">The sequence shown here is derived from an EMBL/GenBank/DDBJ whole genome shotgun (WGS) entry which is preliminary data.</text>
</comment>
<dbReference type="Pfam" id="PF00005">
    <property type="entry name" value="ABC_tran"/>
    <property type="match status" value="2"/>
</dbReference>
<feature type="transmembrane region" description="Helical" evidence="11">
    <location>
        <begin position="512"/>
        <end position="534"/>
    </location>
</feature>
<proteinExistence type="predicted"/>
<dbReference type="InterPro" id="IPR056227">
    <property type="entry name" value="TMD0_ABC"/>
</dbReference>
<keyword evidence="3" id="KW-1003">Cell membrane</keyword>
<dbReference type="GO" id="GO:0140359">
    <property type="term" value="F:ABC-type transporter activity"/>
    <property type="evidence" value="ECO:0007669"/>
    <property type="project" value="InterPro"/>
</dbReference>
<feature type="transmembrane region" description="Helical" evidence="11">
    <location>
        <begin position="47"/>
        <end position="65"/>
    </location>
</feature>
<evidence type="ECO:0000256" key="3">
    <source>
        <dbReference type="ARBA" id="ARBA00022475"/>
    </source>
</evidence>
<dbReference type="PROSITE" id="PS00211">
    <property type="entry name" value="ABC_TRANSPORTER_1"/>
    <property type="match status" value="2"/>
</dbReference>
<dbReference type="InterPro" id="IPR017871">
    <property type="entry name" value="ABC_transporter-like_CS"/>
</dbReference>
<feature type="domain" description="ABC transmembrane type-1" evidence="13">
    <location>
        <begin position="295"/>
        <end position="571"/>
    </location>
</feature>
<dbReference type="SUPFAM" id="SSF52540">
    <property type="entry name" value="P-loop containing nucleoside triphosphate hydrolases"/>
    <property type="match status" value="2"/>
</dbReference>
<feature type="transmembrane region" description="Helical" evidence="11">
    <location>
        <begin position="917"/>
        <end position="938"/>
    </location>
</feature>
<dbReference type="CDD" id="cd18580">
    <property type="entry name" value="ABC_6TM_ABCC_D2"/>
    <property type="match status" value="1"/>
</dbReference>
<evidence type="ECO:0000259" key="13">
    <source>
        <dbReference type="PROSITE" id="PS50929"/>
    </source>
</evidence>
<keyword evidence="15" id="KW-1185">Reference proteome</keyword>
<evidence type="ECO:0000256" key="2">
    <source>
        <dbReference type="ARBA" id="ARBA00022448"/>
    </source>
</evidence>
<dbReference type="Pfam" id="PF00664">
    <property type="entry name" value="ABC_membrane"/>
    <property type="match status" value="2"/>
</dbReference>
<accession>A0AAN8N972</accession>
<evidence type="ECO:0000313" key="15">
    <source>
        <dbReference type="Proteomes" id="UP001313282"/>
    </source>
</evidence>
<dbReference type="GO" id="GO:0016887">
    <property type="term" value="F:ATP hydrolysis activity"/>
    <property type="evidence" value="ECO:0007669"/>
    <property type="project" value="InterPro"/>
</dbReference>
<evidence type="ECO:0000256" key="11">
    <source>
        <dbReference type="SAM" id="Phobius"/>
    </source>
</evidence>
<dbReference type="PANTHER" id="PTHR24223">
    <property type="entry name" value="ATP-BINDING CASSETTE SUB-FAMILY C"/>
    <property type="match status" value="1"/>
</dbReference>
<organism evidence="14 15">
    <name type="scientific">Orbilia javanica</name>
    <dbReference type="NCBI Taxonomy" id="47235"/>
    <lineage>
        <taxon>Eukaryota</taxon>
        <taxon>Fungi</taxon>
        <taxon>Dikarya</taxon>
        <taxon>Ascomycota</taxon>
        <taxon>Pezizomycotina</taxon>
        <taxon>Orbiliomycetes</taxon>
        <taxon>Orbiliales</taxon>
        <taxon>Orbiliaceae</taxon>
        <taxon>Orbilia</taxon>
    </lineage>
</organism>
<feature type="transmembrane region" description="Helical" evidence="11">
    <location>
        <begin position="111"/>
        <end position="135"/>
    </location>
</feature>
<dbReference type="InterPro" id="IPR036640">
    <property type="entry name" value="ABC1_TM_sf"/>
</dbReference>
<dbReference type="InterPro" id="IPR027417">
    <property type="entry name" value="P-loop_NTPase"/>
</dbReference>
<dbReference type="Pfam" id="PF24357">
    <property type="entry name" value="TMD0_ABC"/>
    <property type="match status" value="1"/>
</dbReference>
<dbReference type="InterPro" id="IPR044726">
    <property type="entry name" value="ABCC_6TM_D2"/>
</dbReference>
<keyword evidence="9" id="KW-0325">Glycoprotein</keyword>
<dbReference type="InterPro" id="IPR044746">
    <property type="entry name" value="ABCC_6TM_D1"/>
</dbReference>
<dbReference type="SUPFAM" id="SSF90123">
    <property type="entry name" value="ABC transporter transmembrane region"/>
    <property type="match status" value="2"/>
</dbReference>
<feature type="transmembrane region" description="Helical" evidence="11">
    <location>
        <begin position="172"/>
        <end position="193"/>
    </location>
</feature>
<dbReference type="Gene3D" id="3.40.50.300">
    <property type="entry name" value="P-loop containing nucleotide triphosphate hydrolases"/>
    <property type="match status" value="2"/>
</dbReference>
<keyword evidence="2" id="KW-0813">Transport</keyword>
<keyword evidence="7 11" id="KW-1133">Transmembrane helix</keyword>
<comment type="subcellular location">
    <subcellularLocation>
        <location evidence="1">Cell membrane</location>
        <topology evidence="1">Multi-pass membrane protein</topology>
    </subcellularLocation>
</comment>
<dbReference type="InterPro" id="IPR050173">
    <property type="entry name" value="ABC_transporter_C-like"/>
</dbReference>
<feature type="transmembrane region" description="Helical" evidence="11">
    <location>
        <begin position="1056"/>
        <end position="1077"/>
    </location>
</feature>
<feature type="transmembrane region" description="Helical" evidence="11">
    <location>
        <begin position="147"/>
        <end position="166"/>
    </location>
</feature>
<dbReference type="PANTHER" id="PTHR24223:SF399">
    <property type="entry name" value="ABC TRANSPORTER ATNG"/>
    <property type="match status" value="1"/>
</dbReference>
<dbReference type="Proteomes" id="UP001313282">
    <property type="component" value="Unassembled WGS sequence"/>
</dbReference>
<dbReference type="FunFam" id="3.40.50.300:FF:000838">
    <property type="entry name" value="ABC multidrug transporter (Eurofung)"/>
    <property type="match status" value="1"/>
</dbReference>
<feature type="transmembrane region" description="Helical" evidence="11">
    <location>
        <begin position="423"/>
        <end position="443"/>
    </location>
</feature>
<feature type="domain" description="ABC transmembrane type-1" evidence="13">
    <location>
        <begin position="919"/>
        <end position="1199"/>
    </location>
</feature>
<feature type="transmembrane region" description="Helical" evidence="11">
    <location>
        <begin position="958"/>
        <end position="980"/>
    </location>
</feature>